<sequence>MPQQYTTGDQVRYLCEWFSSWSEMQREDFIPILAQAYFPKDHINGLLGGISDLSVGSRRPSLFDCQVKLFHDWFVNWTDAERTRLLEYLRETDPEFMAQYEKKVSGEIESVRDTPSIEPSEEGINPPSSMSSPPSTLPRSHSPHDSGLDEPEPSDSDHTEPHSLDSCHDSTAEEQRPTLNVSVPEANINSSLNLQENSTNIQPSQDATTTHHSQDKSHSSLGSESHSSESSSTDQQL</sequence>
<dbReference type="PANTHER" id="PTHR16260">
    <property type="entry name" value="SIMILAR TO 1700123O20RIK PROTEIN"/>
    <property type="match status" value="1"/>
</dbReference>
<feature type="compositionally biased region" description="Low complexity" evidence="1">
    <location>
        <begin position="126"/>
        <end position="140"/>
    </location>
</feature>
<keyword evidence="3" id="KW-1185">Reference proteome</keyword>
<dbReference type="AlphaFoldDB" id="A0AAV2RW71"/>
<feature type="compositionally biased region" description="Low complexity" evidence="1">
    <location>
        <begin position="219"/>
        <end position="237"/>
    </location>
</feature>
<evidence type="ECO:0000256" key="1">
    <source>
        <dbReference type="SAM" id="MobiDB-lite"/>
    </source>
</evidence>
<dbReference type="InterPro" id="IPR028019">
    <property type="entry name" value="DUF4508"/>
</dbReference>
<dbReference type="EMBL" id="CAXKWB010035946">
    <property type="protein sequence ID" value="CAL4147476.1"/>
    <property type="molecule type" value="Genomic_DNA"/>
</dbReference>
<name>A0AAV2RW71_MEGNR</name>
<dbReference type="PANTHER" id="PTHR16260:SF3">
    <property type="entry name" value="CHROMOSOME 14 OPEN READING FRAME 119-LIKE-RELATED"/>
    <property type="match status" value="1"/>
</dbReference>
<feature type="compositionally biased region" description="Polar residues" evidence="1">
    <location>
        <begin position="177"/>
        <end position="211"/>
    </location>
</feature>
<evidence type="ECO:0000313" key="3">
    <source>
        <dbReference type="Proteomes" id="UP001497623"/>
    </source>
</evidence>
<gene>
    <name evidence="2" type="ORF">MNOR_LOCUS30047</name>
</gene>
<comment type="caution">
    <text evidence="2">The sequence shown here is derived from an EMBL/GenBank/DDBJ whole genome shotgun (WGS) entry which is preliminary data.</text>
</comment>
<reference evidence="2 3" key="1">
    <citation type="submission" date="2024-05" db="EMBL/GenBank/DDBJ databases">
        <authorList>
            <person name="Wallberg A."/>
        </authorList>
    </citation>
    <scope>NUCLEOTIDE SEQUENCE [LARGE SCALE GENOMIC DNA]</scope>
</reference>
<protein>
    <submittedName>
        <fullName evidence="2">Uncharacterized protein</fullName>
    </submittedName>
</protein>
<dbReference type="Pfam" id="PF14969">
    <property type="entry name" value="DUF4508"/>
    <property type="match status" value="1"/>
</dbReference>
<evidence type="ECO:0000313" key="2">
    <source>
        <dbReference type="EMBL" id="CAL4147476.1"/>
    </source>
</evidence>
<feature type="region of interest" description="Disordered" evidence="1">
    <location>
        <begin position="107"/>
        <end position="237"/>
    </location>
</feature>
<organism evidence="2 3">
    <name type="scientific">Meganyctiphanes norvegica</name>
    <name type="common">Northern krill</name>
    <name type="synonym">Thysanopoda norvegica</name>
    <dbReference type="NCBI Taxonomy" id="48144"/>
    <lineage>
        <taxon>Eukaryota</taxon>
        <taxon>Metazoa</taxon>
        <taxon>Ecdysozoa</taxon>
        <taxon>Arthropoda</taxon>
        <taxon>Crustacea</taxon>
        <taxon>Multicrustacea</taxon>
        <taxon>Malacostraca</taxon>
        <taxon>Eumalacostraca</taxon>
        <taxon>Eucarida</taxon>
        <taxon>Euphausiacea</taxon>
        <taxon>Euphausiidae</taxon>
        <taxon>Meganyctiphanes</taxon>
    </lineage>
</organism>
<accession>A0AAV2RW71</accession>
<feature type="compositionally biased region" description="Basic and acidic residues" evidence="1">
    <location>
        <begin position="155"/>
        <end position="176"/>
    </location>
</feature>
<dbReference type="Proteomes" id="UP001497623">
    <property type="component" value="Unassembled WGS sequence"/>
</dbReference>
<proteinExistence type="predicted"/>